<reference evidence="3" key="1">
    <citation type="submission" date="2016-04" db="EMBL/GenBank/DDBJ databases">
        <authorList>
            <person name="Evans L.H."/>
            <person name="Alamgir A."/>
            <person name="Owens N."/>
            <person name="Weber N.D."/>
            <person name="Virtaneva K."/>
            <person name="Barbian K."/>
            <person name="Babar A."/>
            <person name="Rosenke K."/>
        </authorList>
    </citation>
    <scope>NUCLEOTIDE SEQUENCE</scope>
    <source>
        <strain evidence="3">86</strain>
    </source>
</reference>
<evidence type="ECO:0008006" key="4">
    <source>
        <dbReference type="Google" id="ProtNLM"/>
    </source>
</evidence>
<dbReference type="Gene3D" id="3.40.190.10">
    <property type="entry name" value="Periplasmic binding protein-like II"/>
    <property type="match status" value="1"/>
</dbReference>
<accession>A0A212JF45</accession>
<gene>
    <name evidence="3" type="ORF">KL86DPRO_11320</name>
</gene>
<dbReference type="PANTHER" id="PTHR42928:SF5">
    <property type="entry name" value="BLR1237 PROTEIN"/>
    <property type="match status" value="1"/>
</dbReference>
<proteinExistence type="inferred from homology"/>
<dbReference type="InterPro" id="IPR042100">
    <property type="entry name" value="Bug_dom1"/>
</dbReference>
<protein>
    <recommendedName>
        <fullName evidence="4">Tripartite tricarboxylate transporter substrate binding protein</fullName>
    </recommendedName>
</protein>
<dbReference type="SUPFAM" id="SSF53850">
    <property type="entry name" value="Periplasmic binding protein-like II"/>
    <property type="match status" value="1"/>
</dbReference>
<sequence length="324" mass="33789">MKRFAAACLFALSLVGLAGSPAGAAEGFAPTQTTFLIGNAAGGGNDLLVRALLPGMSKALGVDVTPEILLGANGGVAAVRTGQAKPDGHTLYLHSQSVVMMQYTGQPQVNVEKLAAVAQVVEDFSCWAVAKDSPYNSIQDVITAAKAAPGKIKVGTTSAGVWPINLAMVKEKTGADIKLVPYSGGGAPAGVAVAAGEVDIAMDSPIVYRSLVDGGKLKIIGVFGTKRSPLFPDVPTAKEQGVDVEFPVWRMVFTTKGTPDATLAVLADAVKQAMEGEAFKTYVENSGLVANYKDNKDSQKLLDEQNAFYRDMLDKLGLKTSEPK</sequence>
<dbReference type="PIRSF" id="PIRSF017082">
    <property type="entry name" value="YflP"/>
    <property type="match status" value="1"/>
</dbReference>
<evidence type="ECO:0000313" key="3">
    <source>
        <dbReference type="EMBL" id="SBV98041.1"/>
    </source>
</evidence>
<feature type="signal peptide" evidence="2">
    <location>
        <begin position="1"/>
        <end position="24"/>
    </location>
</feature>
<dbReference type="Pfam" id="PF03401">
    <property type="entry name" value="TctC"/>
    <property type="match status" value="1"/>
</dbReference>
<dbReference type="AlphaFoldDB" id="A0A212JF45"/>
<name>A0A212JF45_9DELT</name>
<evidence type="ECO:0000256" key="2">
    <source>
        <dbReference type="SAM" id="SignalP"/>
    </source>
</evidence>
<evidence type="ECO:0000256" key="1">
    <source>
        <dbReference type="ARBA" id="ARBA00006987"/>
    </source>
</evidence>
<dbReference type="InterPro" id="IPR005064">
    <property type="entry name" value="BUG"/>
</dbReference>
<dbReference type="EMBL" id="FLUQ01000001">
    <property type="protein sequence ID" value="SBV98041.1"/>
    <property type="molecule type" value="Genomic_DNA"/>
</dbReference>
<dbReference type="CDD" id="cd07012">
    <property type="entry name" value="PBP2_Bug_TTT"/>
    <property type="match status" value="1"/>
</dbReference>
<feature type="chain" id="PRO_5012849425" description="Tripartite tricarboxylate transporter substrate binding protein" evidence="2">
    <location>
        <begin position="25"/>
        <end position="324"/>
    </location>
</feature>
<dbReference type="PANTHER" id="PTHR42928">
    <property type="entry name" value="TRICARBOXYLATE-BINDING PROTEIN"/>
    <property type="match status" value="1"/>
</dbReference>
<dbReference type="Gene3D" id="3.40.190.150">
    <property type="entry name" value="Bordetella uptake gene, domain 1"/>
    <property type="match status" value="1"/>
</dbReference>
<keyword evidence="2" id="KW-0732">Signal</keyword>
<comment type="similarity">
    <text evidence="1">Belongs to the UPF0065 (bug) family.</text>
</comment>
<organism evidence="3">
    <name type="scientific">uncultured delta proteobacterium</name>
    <dbReference type="NCBI Taxonomy" id="34034"/>
    <lineage>
        <taxon>Bacteria</taxon>
        <taxon>Deltaproteobacteria</taxon>
        <taxon>environmental samples</taxon>
    </lineage>
</organism>